<comment type="subcellular location">
    <subcellularLocation>
        <location evidence="1">Membrane</location>
    </subcellularLocation>
</comment>
<sequence>MMDRTYVFVPYDALLYSLHYMHTSYQVLKNNLKLQGAYDDVLTITVESQEKNFYQAYTKTEARGEISEKLESD</sequence>
<dbReference type="Proteomes" id="UP000664940">
    <property type="component" value="Unassembled WGS sequence"/>
</dbReference>
<dbReference type="GO" id="GO:0016020">
    <property type="term" value="C:membrane"/>
    <property type="evidence" value="ECO:0007669"/>
    <property type="project" value="UniProtKB-SubCell"/>
</dbReference>
<evidence type="ECO:0000256" key="4">
    <source>
        <dbReference type="ARBA" id="ARBA00022989"/>
    </source>
</evidence>
<proteinExistence type="predicted"/>
<keyword evidence="2" id="KW-0812">Transmembrane</keyword>
<name>A0A834DSI2_9CHIR</name>
<evidence type="ECO:0000256" key="5">
    <source>
        <dbReference type="ARBA" id="ARBA00023136"/>
    </source>
</evidence>
<keyword evidence="3" id="KW-0732">Signal</keyword>
<gene>
    <name evidence="7" type="ORF">HJG60_006036</name>
</gene>
<keyword evidence="4" id="KW-1133">Transmembrane helix</keyword>
<evidence type="ECO:0000313" key="7">
    <source>
        <dbReference type="EMBL" id="KAF6090544.1"/>
    </source>
</evidence>
<accession>A0A834DSI2</accession>
<evidence type="ECO:0000313" key="8">
    <source>
        <dbReference type="Proteomes" id="UP000664940"/>
    </source>
</evidence>
<evidence type="ECO:0000256" key="2">
    <source>
        <dbReference type="ARBA" id="ARBA00022692"/>
    </source>
</evidence>
<feature type="domain" description="Receptor ligand binding region" evidence="6">
    <location>
        <begin position="1"/>
        <end position="69"/>
    </location>
</feature>
<dbReference type="SUPFAM" id="SSF53822">
    <property type="entry name" value="Periplasmic binding protein-like I"/>
    <property type="match status" value="1"/>
</dbReference>
<protein>
    <submittedName>
        <fullName evidence="7">Guanylate cyclase 2F, retinal</fullName>
    </submittedName>
</protein>
<reference evidence="7 8" key="1">
    <citation type="journal article" date="2020" name="Nature">
        <title>Six reference-quality genomes reveal evolution of bat adaptations.</title>
        <authorList>
            <person name="Jebb D."/>
            <person name="Huang Z."/>
            <person name="Pippel M."/>
            <person name="Hughes G.M."/>
            <person name="Lavrichenko K."/>
            <person name="Devanna P."/>
            <person name="Winkler S."/>
            <person name="Jermiin L.S."/>
            <person name="Skirmuntt E.C."/>
            <person name="Katzourakis A."/>
            <person name="Burkitt-Gray L."/>
            <person name="Ray D.A."/>
            <person name="Sullivan K.A.M."/>
            <person name="Roscito J.G."/>
            <person name="Kirilenko B.M."/>
            <person name="Davalos L.M."/>
            <person name="Corthals A.P."/>
            <person name="Power M.L."/>
            <person name="Jones G."/>
            <person name="Ransome R.D."/>
            <person name="Dechmann D.K.N."/>
            <person name="Locatelli A.G."/>
            <person name="Puechmaille S.J."/>
            <person name="Fedrigo O."/>
            <person name="Jarvis E.D."/>
            <person name="Hiller M."/>
            <person name="Vernes S.C."/>
            <person name="Myers E.W."/>
            <person name="Teeling E.C."/>
        </authorList>
    </citation>
    <scope>NUCLEOTIDE SEQUENCE [LARGE SCALE GENOMIC DNA]</scope>
    <source>
        <strain evidence="7">Bat1K_MPI-CBG_1</strain>
    </source>
</reference>
<dbReference type="AlphaFoldDB" id="A0A834DSI2"/>
<organism evidence="7 8">
    <name type="scientific">Phyllostomus discolor</name>
    <name type="common">pale spear-nosed bat</name>
    <dbReference type="NCBI Taxonomy" id="89673"/>
    <lineage>
        <taxon>Eukaryota</taxon>
        <taxon>Metazoa</taxon>
        <taxon>Chordata</taxon>
        <taxon>Craniata</taxon>
        <taxon>Vertebrata</taxon>
        <taxon>Euteleostomi</taxon>
        <taxon>Mammalia</taxon>
        <taxon>Eutheria</taxon>
        <taxon>Laurasiatheria</taxon>
        <taxon>Chiroptera</taxon>
        <taxon>Yangochiroptera</taxon>
        <taxon>Phyllostomidae</taxon>
        <taxon>Phyllostominae</taxon>
        <taxon>Phyllostomus</taxon>
    </lineage>
</organism>
<evidence type="ECO:0000256" key="3">
    <source>
        <dbReference type="ARBA" id="ARBA00022729"/>
    </source>
</evidence>
<evidence type="ECO:0000259" key="6">
    <source>
        <dbReference type="Pfam" id="PF01094"/>
    </source>
</evidence>
<dbReference type="InterPro" id="IPR001828">
    <property type="entry name" value="ANF_lig-bd_rcpt"/>
</dbReference>
<keyword evidence="5" id="KW-0472">Membrane</keyword>
<dbReference type="EMBL" id="JABVXQ010000009">
    <property type="protein sequence ID" value="KAF6090544.1"/>
    <property type="molecule type" value="Genomic_DNA"/>
</dbReference>
<dbReference type="Pfam" id="PF01094">
    <property type="entry name" value="ANF_receptor"/>
    <property type="match status" value="1"/>
</dbReference>
<evidence type="ECO:0000256" key="1">
    <source>
        <dbReference type="ARBA" id="ARBA00004370"/>
    </source>
</evidence>
<comment type="caution">
    <text evidence="7">The sequence shown here is derived from an EMBL/GenBank/DDBJ whole genome shotgun (WGS) entry which is preliminary data.</text>
</comment>
<dbReference type="InterPro" id="IPR028082">
    <property type="entry name" value="Peripla_BP_I"/>
</dbReference>